<gene>
    <name evidence="5" type="ORF">H9657_16500</name>
</gene>
<keyword evidence="1" id="KW-0808">Transferase</keyword>
<dbReference type="PANTHER" id="PTHR43792">
    <property type="entry name" value="GNAT FAMILY, PUTATIVE (AFU_ORTHOLOGUE AFUA_3G00765)-RELATED-RELATED"/>
    <property type="match status" value="1"/>
</dbReference>
<dbReference type="Pfam" id="PF13302">
    <property type="entry name" value="Acetyltransf_3"/>
    <property type="match status" value="1"/>
</dbReference>
<evidence type="ECO:0000313" key="5">
    <source>
        <dbReference type="EMBL" id="MBD7919873.1"/>
    </source>
</evidence>
<evidence type="ECO:0000256" key="1">
    <source>
        <dbReference type="ARBA" id="ARBA00022679"/>
    </source>
</evidence>
<comment type="similarity">
    <text evidence="3">Belongs to the acetyltransferase family. RimJ subfamily.</text>
</comment>
<evidence type="ECO:0000256" key="3">
    <source>
        <dbReference type="ARBA" id="ARBA00038502"/>
    </source>
</evidence>
<dbReference type="InterPro" id="IPR000182">
    <property type="entry name" value="GNAT_dom"/>
</dbReference>
<reference evidence="5 6" key="1">
    <citation type="submission" date="2020-08" db="EMBL/GenBank/DDBJ databases">
        <title>A Genomic Blueprint of the Chicken Gut Microbiome.</title>
        <authorList>
            <person name="Gilroy R."/>
            <person name="Ravi A."/>
            <person name="Getino M."/>
            <person name="Pursley I."/>
            <person name="Horton D.L."/>
            <person name="Alikhan N.-F."/>
            <person name="Baker D."/>
            <person name="Gharbi K."/>
            <person name="Hall N."/>
            <person name="Watson M."/>
            <person name="Adriaenssens E.M."/>
            <person name="Foster-Nyarko E."/>
            <person name="Jarju S."/>
            <person name="Secka A."/>
            <person name="Antonio M."/>
            <person name="Oren A."/>
            <person name="Chaudhuri R."/>
            <person name="La Ragione R.M."/>
            <person name="Hildebrand F."/>
            <person name="Pallen M.J."/>
        </authorList>
    </citation>
    <scope>NUCLEOTIDE SEQUENCE [LARGE SCALE GENOMIC DNA]</scope>
    <source>
        <strain evidence="5 6">Sa3CUA2</strain>
    </source>
</reference>
<accession>A0ABR8QHG5</accession>
<keyword evidence="6" id="KW-1185">Reference proteome</keyword>
<dbReference type="PROSITE" id="PS51186">
    <property type="entry name" value="GNAT"/>
    <property type="match status" value="1"/>
</dbReference>
<dbReference type="CDD" id="cd04301">
    <property type="entry name" value="NAT_SF"/>
    <property type="match status" value="1"/>
</dbReference>
<dbReference type="SUPFAM" id="SSF55729">
    <property type="entry name" value="Acyl-CoA N-acyltransferases (Nat)"/>
    <property type="match status" value="1"/>
</dbReference>
<dbReference type="Proteomes" id="UP000604241">
    <property type="component" value="Unassembled WGS sequence"/>
</dbReference>
<dbReference type="PANTHER" id="PTHR43792:SF8">
    <property type="entry name" value="[RIBOSOMAL PROTEIN US5]-ALANINE N-ACETYLTRANSFERASE"/>
    <property type="match status" value="1"/>
</dbReference>
<dbReference type="InterPro" id="IPR016181">
    <property type="entry name" value="Acyl_CoA_acyltransferase"/>
</dbReference>
<evidence type="ECO:0000259" key="4">
    <source>
        <dbReference type="PROSITE" id="PS51186"/>
    </source>
</evidence>
<dbReference type="EMBL" id="JACSQV010000016">
    <property type="protein sequence ID" value="MBD7919873.1"/>
    <property type="molecule type" value="Genomic_DNA"/>
</dbReference>
<protein>
    <submittedName>
        <fullName evidence="5">GNAT family N-acetyltransferase</fullName>
    </submittedName>
</protein>
<dbReference type="RefSeq" id="WP_191784520.1">
    <property type="nucleotide sequence ID" value="NZ_JACSQV010000016.1"/>
</dbReference>
<evidence type="ECO:0000313" key="6">
    <source>
        <dbReference type="Proteomes" id="UP000604241"/>
    </source>
</evidence>
<dbReference type="InterPro" id="IPR051531">
    <property type="entry name" value="N-acetyltransferase"/>
</dbReference>
<organism evidence="5 6">
    <name type="scientific">Cellulomonas avistercoris</name>
    <dbReference type="NCBI Taxonomy" id="2762242"/>
    <lineage>
        <taxon>Bacteria</taxon>
        <taxon>Bacillati</taxon>
        <taxon>Actinomycetota</taxon>
        <taxon>Actinomycetes</taxon>
        <taxon>Micrococcales</taxon>
        <taxon>Cellulomonadaceae</taxon>
        <taxon>Cellulomonas</taxon>
    </lineage>
</organism>
<name>A0ABR8QHG5_9CELL</name>
<evidence type="ECO:0000256" key="2">
    <source>
        <dbReference type="ARBA" id="ARBA00023315"/>
    </source>
</evidence>
<sequence>MATTTTPVLRAGAFADLPQPVLAADDLVLRPWRRGDVDTVVAAYLDPAVQHWHARTMSADEAAAWVDHWQERWARDTGAGWAVTAGGDVVGQVSVRQVHLHEACVGLSYWVLPHARGRGVAVSALEAVTSWAFGLGVHRADLDHSTRNPASCRVATKAGYAAEGTAVARGLHADGWHDMHLHSRIAPTP</sequence>
<proteinExistence type="inferred from homology"/>
<comment type="caution">
    <text evidence="5">The sequence shown here is derived from an EMBL/GenBank/DDBJ whole genome shotgun (WGS) entry which is preliminary data.</text>
</comment>
<dbReference type="Gene3D" id="3.40.630.30">
    <property type="match status" value="1"/>
</dbReference>
<feature type="domain" description="N-acetyltransferase" evidence="4">
    <location>
        <begin position="27"/>
        <end position="188"/>
    </location>
</feature>
<keyword evidence="2" id="KW-0012">Acyltransferase</keyword>